<accession>A0A7V7KYL3</accession>
<evidence type="ECO:0000313" key="5">
    <source>
        <dbReference type="EMBL" id="KAA0696221.1"/>
    </source>
</evidence>
<dbReference type="EMBL" id="QOVF01000001">
    <property type="protein sequence ID" value="KAA0696221.1"/>
    <property type="molecule type" value="Genomic_DNA"/>
</dbReference>
<evidence type="ECO:0000259" key="4">
    <source>
        <dbReference type="Pfam" id="PF00135"/>
    </source>
</evidence>
<gene>
    <name evidence="5" type="ORF">DT594_02350</name>
</gene>
<dbReference type="Gene3D" id="3.40.50.1820">
    <property type="entry name" value="alpha/beta hydrolase"/>
    <property type="match status" value="2"/>
</dbReference>
<evidence type="ECO:0000313" key="6">
    <source>
        <dbReference type="Proteomes" id="UP000463138"/>
    </source>
</evidence>
<dbReference type="SUPFAM" id="SSF53474">
    <property type="entry name" value="alpha/beta-Hydrolases"/>
    <property type="match status" value="1"/>
</dbReference>
<dbReference type="PANTHER" id="PTHR11559">
    <property type="entry name" value="CARBOXYLESTERASE"/>
    <property type="match status" value="1"/>
</dbReference>
<evidence type="ECO:0000256" key="2">
    <source>
        <dbReference type="ARBA" id="ARBA00022801"/>
    </source>
</evidence>
<dbReference type="EC" id="3.1.1.-" evidence="3"/>
<dbReference type="InterPro" id="IPR050309">
    <property type="entry name" value="Type-B_Carboxylest/Lipase"/>
</dbReference>
<evidence type="ECO:0000256" key="1">
    <source>
        <dbReference type="ARBA" id="ARBA00005964"/>
    </source>
</evidence>
<comment type="similarity">
    <text evidence="1 3">Belongs to the type-B carboxylesterase/lipase family.</text>
</comment>
<dbReference type="OrthoDB" id="9775851at2"/>
<dbReference type="GO" id="GO:0016787">
    <property type="term" value="F:hydrolase activity"/>
    <property type="evidence" value="ECO:0007669"/>
    <property type="project" value="UniProtKB-KW"/>
</dbReference>
<dbReference type="RefSeq" id="WP_149331192.1">
    <property type="nucleotide sequence ID" value="NZ_QOVF01000001.1"/>
</dbReference>
<feature type="domain" description="Carboxylesterase type B" evidence="4">
    <location>
        <begin position="219"/>
        <end position="514"/>
    </location>
</feature>
<keyword evidence="2 3" id="KW-0378">Hydrolase</keyword>
<dbReference type="InterPro" id="IPR019826">
    <property type="entry name" value="Carboxylesterase_B_AS"/>
</dbReference>
<dbReference type="InterPro" id="IPR002018">
    <property type="entry name" value="CarbesteraseB"/>
</dbReference>
<dbReference type="Proteomes" id="UP000463138">
    <property type="component" value="Unassembled WGS sequence"/>
</dbReference>
<name>A0A7V7KYL3_9GAMM</name>
<keyword evidence="6" id="KW-1185">Reference proteome</keyword>
<dbReference type="PROSITE" id="PS00122">
    <property type="entry name" value="CARBOXYLESTERASE_B_1"/>
    <property type="match status" value="1"/>
</dbReference>
<organism evidence="5 6">
    <name type="scientific">Halopseudomonas laoshanensis</name>
    <dbReference type="NCBI Taxonomy" id="2268758"/>
    <lineage>
        <taxon>Bacteria</taxon>
        <taxon>Pseudomonadati</taxon>
        <taxon>Pseudomonadota</taxon>
        <taxon>Gammaproteobacteria</taxon>
        <taxon>Pseudomonadales</taxon>
        <taxon>Pseudomonadaceae</taxon>
        <taxon>Halopseudomonas</taxon>
    </lineage>
</organism>
<feature type="domain" description="Carboxylesterase type B" evidence="4">
    <location>
        <begin position="616"/>
        <end position="666"/>
    </location>
</feature>
<dbReference type="InterPro" id="IPR029058">
    <property type="entry name" value="AB_hydrolase_fold"/>
</dbReference>
<dbReference type="AlphaFoldDB" id="A0A7V7KYL3"/>
<protein>
    <recommendedName>
        <fullName evidence="3">Carboxylic ester hydrolase</fullName>
        <ecNumber evidence="3">3.1.1.-</ecNumber>
    </recommendedName>
</protein>
<comment type="caution">
    <text evidence="5">The sequence shown here is derived from an EMBL/GenBank/DDBJ whole genome shotgun (WGS) entry which is preliminary data.</text>
</comment>
<proteinExistence type="inferred from homology"/>
<reference evidence="5 6" key="1">
    <citation type="submission" date="2018-07" db="EMBL/GenBank/DDBJ databases">
        <title>Pseudomonas laoshanensis sp. nov., isolated from soil.</title>
        <authorList>
            <person name="Sun J."/>
            <person name="Yu L."/>
            <person name="Wang M."/>
            <person name="Zhang C."/>
        </authorList>
    </citation>
    <scope>NUCLEOTIDE SEQUENCE [LARGE SCALE GENOMIC DNA]</scope>
    <source>
        <strain evidence="5 6">Y22</strain>
    </source>
</reference>
<evidence type="ECO:0000256" key="3">
    <source>
        <dbReference type="RuleBase" id="RU361235"/>
    </source>
</evidence>
<sequence length="681" mass="72764">MKDHLEHRSCTRPSKSRVAGSPLLAISLTPVLLALAGCFGGGGGGSSDSGPDTMTGTFIDSAVSGLDYQGTTTAASMTDEQGQFSYVNGETLTFSIGELELGSAVGAEVMTPLSITQGASAANETRVNNMLILLQTFDADGDLNNGIQITESIRDYISLNAASLDLAQPVADFRASLTPLVTELDAAGAFSDTDSRPRTVTAADEAIEHFARSTSPRMTVETTTGELRGFEANTNTWQFLGVPYARPPLGDLRWRAPQPLQPWDGVRDAVAWSDQAAQNPALERFGEGGMSEDSLYLNVTAPKDAEDLPVMVWFHGGGFTALTSNTLPFNNPEALVTKGVVQVSVNHRLGPFGYIAHPELSAESGYNGSGNYGQMDLIAALEWVQDNIQAFGGNPNNVTIFGESGGGRKVLSLMASPQAKGLFHRAISQSGTLIPDTRSLESAEAIGSTLQTNLKAASLEEMRERSWLQVMAAAARLVPYTNVDNSYLPTTERVSFESGAQNDVPFMFVINTNDTPDPIGTVIDVFPWMEPLSMANHYAALFSHQPAGWKGMGVEAYHAAELAYVFNAPESVITHHLLGLVIDPATGESLEIGDLNNNGVSGSQGDPADIFVSAGFDQTDEVVIDRMMTMWTNFAKTGDPSIEGEIDFPLYDGQTQRYLELGADAEAQIGIADQFSTDTQQ</sequence>
<dbReference type="Pfam" id="PF00135">
    <property type="entry name" value="COesterase"/>
    <property type="match status" value="2"/>
</dbReference>